<dbReference type="SMART" id="SM00336">
    <property type="entry name" value="BBOX"/>
    <property type="match status" value="2"/>
</dbReference>
<feature type="domain" description="B box-type" evidence="7">
    <location>
        <begin position="186"/>
        <end position="226"/>
    </location>
</feature>
<comment type="caution">
    <text evidence="9">The sequence shown here is derived from an EMBL/GenBank/DDBJ whole genome shotgun (WGS) entry which is preliminary data.</text>
</comment>
<evidence type="ECO:0000256" key="6">
    <source>
        <dbReference type="SAM" id="MobiDB-lite"/>
    </source>
</evidence>
<dbReference type="AlphaFoldDB" id="A0A9Q1IL52"/>
<feature type="coiled-coil region" evidence="5">
    <location>
        <begin position="223"/>
        <end position="336"/>
    </location>
</feature>
<dbReference type="Gene3D" id="4.10.830.40">
    <property type="match status" value="1"/>
</dbReference>
<dbReference type="Pfam" id="PF13765">
    <property type="entry name" value="PRY"/>
    <property type="match status" value="1"/>
</dbReference>
<evidence type="ECO:0000259" key="8">
    <source>
        <dbReference type="PROSITE" id="PS50188"/>
    </source>
</evidence>
<evidence type="ECO:0000313" key="10">
    <source>
        <dbReference type="Proteomes" id="UP001152622"/>
    </source>
</evidence>
<proteinExistence type="predicted"/>
<dbReference type="Proteomes" id="UP001152622">
    <property type="component" value="Chromosome 12"/>
</dbReference>
<dbReference type="InterPro" id="IPR043136">
    <property type="entry name" value="B30.2/SPRY_sf"/>
</dbReference>
<sequence length="642" mass="71406">MDGVDTDAPPAQSVALLDSLGSLGAPVSLPCGHALPPSQPEGAGDEATRAGGAGCQQCWRDDPGPGSEQGRTAHTRSMAEWDRDQGPPATRGPLEEQEAPDEQEAPGQPEEEKLQEPGPPGLEEEPWEVAPGPEDVVCDACLEGSPRKAVKSCLTCLVSYCQTHLRPHLENSKFQNHGLVEPLRDVERRACKGHRGALDLYCPADACCVCQVCVEEEHQGHSLIPLTEARREMEKELQQKEEDMMMMVTAVEKAISKLQTNTTSLKSAVTEVRAVMEQRFAALRAAVEKALQEVTEILEAEEKRALQRADGVRAHLEQRRAEVQRAQTRAEKLYRNKNDIDFLQEYSLWRKEAVNVTLPGVYISLIDRLTVFSHMVTESTQELCHQLLSAYGDKLKDAFRGEKPRVKNTVGVLDSGPIKEAAPEPVTRKDFLKYATLLNFDPDTTHSFLRLTEENRKATNTTPWQHGYPDEPGRFAHWRQVLAAESFCLGRHYFEVEAGGDAVHVGVTYKSIDRKSKESNGCIVGNDFSWCLQWNGRGLSAWHSDVETPLKAAARFVRIGVYVDYDRGLLAFYGVADSMTFIHKYQAEFLEPLYPAFWLPKKESVVLLVTPQDDDPSLSCVTPLPTPKTIVPLAEPEDCERT</sequence>
<dbReference type="InterPro" id="IPR013320">
    <property type="entry name" value="ConA-like_dom_sf"/>
</dbReference>
<dbReference type="InterPro" id="IPR006574">
    <property type="entry name" value="PRY"/>
</dbReference>
<dbReference type="InterPro" id="IPR003877">
    <property type="entry name" value="SPRY_dom"/>
</dbReference>
<feature type="region of interest" description="Disordered" evidence="6">
    <location>
        <begin position="22"/>
        <end position="129"/>
    </location>
</feature>
<dbReference type="CDD" id="cd19769">
    <property type="entry name" value="Bbox2_TRIM16-like"/>
    <property type="match status" value="1"/>
</dbReference>
<name>A0A9Q1IL52_SYNKA</name>
<evidence type="ECO:0000313" key="9">
    <source>
        <dbReference type="EMBL" id="KAJ8345895.1"/>
    </source>
</evidence>
<dbReference type="EMBL" id="JAINUF010000012">
    <property type="protein sequence ID" value="KAJ8345895.1"/>
    <property type="molecule type" value="Genomic_DNA"/>
</dbReference>
<dbReference type="PROSITE" id="PS50119">
    <property type="entry name" value="ZF_BBOX"/>
    <property type="match status" value="1"/>
</dbReference>
<dbReference type="PANTHER" id="PTHR25465:SF10">
    <property type="entry name" value="TRIPARTITE MOTIF-CONTAINING PROTEIN 16-RELATED"/>
    <property type="match status" value="1"/>
</dbReference>
<organism evidence="9 10">
    <name type="scientific">Synaphobranchus kaupii</name>
    <name type="common">Kaup's arrowtooth eel</name>
    <dbReference type="NCBI Taxonomy" id="118154"/>
    <lineage>
        <taxon>Eukaryota</taxon>
        <taxon>Metazoa</taxon>
        <taxon>Chordata</taxon>
        <taxon>Craniata</taxon>
        <taxon>Vertebrata</taxon>
        <taxon>Euteleostomi</taxon>
        <taxon>Actinopterygii</taxon>
        <taxon>Neopterygii</taxon>
        <taxon>Teleostei</taxon>
        <taxon>Anguilliformes</taxon>
        <taxon>Synaphobranchidae</taxon>
        <taxon>Synaphobranchus</taxon>
    </lineage>
</organism>
<dbReference type="SUPFAM" id="SSF49899">
    <property type="entry name" value="Concanavalin A-like lectins/glucanases"/>
    <property type="match status" value="1"/>
</dbReference>
<keyword evidence="5" id="KW-0175">Coiled coil</keyword>
<keyword evidence="10" id="KW-1185">Reference proteome</keyword>
<dbReference type="PANTHER" id="PTHR25465">
    <property type="entry name" value="B-BOX DOMAIN CONTAINING"/>
    <property type="match status" value="1"/>
</dbReference>
<dbReference type="OrthoDB" id="6270329at2759"/>
<dbReference type="Pfam" id="PF25600">
    <property type="entry name" value="TRIM_CC"/>
    <property type="match status" value="1"/>
</dbReference>
<dbReference type="GO" id="GO:0008270">
    <property type="term" value="F:zinc ion binding"/>
    <property type="evidence" value="ECO:0007669"/>
    <property type="project" value="UniProtKB-KW"/>
</dbReference>
<keyword evidence="2 4" id="KW-0863">Zinc-finger</keyword>
<protein>
    <recommendedName>
        <fullName evidence="11">Tripartite motif-containing protein 16</fullName>
    </recommendedName>
</protein>
<evidence type="ECO:0000256" key="1">
    <source>
        <dbReference type="ARBA" id="ARBA00022723"/>
    </source>
</evidence>
<dbReference type="SMART" id="SM00449">
    <property type="entry name" value="SPRY"/>
    <property type="match status" value="1"/>
</dbReference>
<dbReference type="InterPro" id="IPR058030">
    <property type="entry name" value="TRIM8/14/16/25/29/45/65_CC"/>
</dbReference>
<dbReference type="Pfam" id="PF00622">
    <property type="entry name" value="SPRY"/>
    <property type="match status" value="1"/>
</dbReference>
<dbReference type="PROSITE" id="PS50188">
    <property type="entry name" value="B302_SPRY"/>
    <property type="match status" value="1"/>
</dbReference>
<dbReference type="Gene3D" id="3.30.160.60">
    <property type="entry name" value="Classic Zinc Finger"/>
    <property type="match status" value="1"/>
</dbReference>
<gene>
    <name evidence="9" type="ORF">SKAU_G00300880</name>
</gene>
<dbReference type="SMART" id="SM00589">
    <property type="entry name" value="PRY"/>
    <property type="match status" value="1"/>
</dbReference>
<dbReference type="InterPro" id="IPR000315">
    <property type="entry name" value="Znf_B-box"/>
</dbReference>
<evidence type="ECO:0000259" key="7">
    <source>
        <dbReference type="PROSITE" id="PS50119"/>
    </source>
</evidence>
<dbReference type="InterPro" id="IPR001870">
    <property type="entry name" value="B30.2/SPRY"/>
</dbReference>
<dbReference type="InterPro" id="IPR051051">
    <property type="entry name" value="E3_ubiq-ligase_TRIM/RNF"/>
</dbReference>
<dbReference type="Gene3D" id="2.60.120.920">
    <property type="match status" value="1"/>
</dbReference>
<dbReference type="Pfam" id="PF00643">
    <property type="entry name" value="zf-B_box"/>
    <property type="match status" value="1"/>
</dbReference>
<dbReference type="InterPro" id="IPR003879">
    <property type="entry name" value="Butyrophylin_SPRY"/>
</dbReference>
<dbReference type="GO" id="GO:0005737">
    <property type="term" value="C:cytoplasm"/>
    <property type="evidence" value="ECO:0007669"/>
    <property type="project" value="UniProtKB-ARBA"/>
</dbReference>
<evidence type="ECO:0000256" key="2">
    <source>
        <dbReference type="ARBA" id="ARBA00022771"/>
    </source>
</evidence>
<evidence type="ECO:0000256" key="5">
    <source>
        <dbReference type="SAM" id="Coils"/>
    </source>
</evidence>
<keyword evidence="3" id="KW-0862">Zinc</keyword>
<evidence type="ECO:0008006" key="11">
    <source>
        <dbReference type="Google" id="ProtNLM"/>
    </source>
</evidence>
<reference evidence="9" key="1">
    <citation type="journal article" date="2023" name="Science">
        <title>Genome structures resolve the early diversification of teleost fishes.</title>
        <authorList>
            <person name="Parey E."/>
            <person name="Louis A."/>
            <person name="Montfort J."/>
            <person name="Bouchez O."/>
            <person name="Roques C."/>
            <person name="Iampietro C."/>
            <person name="Lluch J."/>
            <person name="Castinel A."/>
            <person name="Donnadieu C."/>
            <person name="Desvignes T."/>
            <person name="Floi Bucao C."/>
            <person name="Jouanno E."/>
            <person name="Wen M."/>
            <person name="Mejri S."/>
            <person name="Dirks R."/>
            <person name="Jansen H."/>
            <person name="Henkel C."/>
            <person name="Chen W.J."/>
            <person name="Zahm M."/>
            <person name="Cabau C."/>
            <person name="Klopp C."/>
            <person name="Thompson A.W."/>
            <person name="Robinson-Rechavi M."/>
            <person name="Braasch I."/>
            <person name="Lecointre G."/>
            <person name="Bobe J."/>
            <person name="Postlethwait J.H."/>
            <person name="Berthelot C."/>
            <person name="Roest Crollius H."/>
            <person name="Guiguen Y."/>
        </authorList>
    </citation>
    <scope>NUCLEOTIDE SEQUENCE</scope>
    <source>
        <strain evidence="9">WJC10195</strain>
    </source>
</reference>
<accession>A0A9Q1IL52</accession>
<keyword evidence="1" id="KW-0479">Metal-binding</keyword>
<dbReference type="PRINTS" id="PR01407">
    <property type="entry name" value="BUTYPHLNCDUF"/>
</dbReference>
<feature type="domain" description="B30.2/SPRY" evidence="8">
    <location>
        <begin position="418"/>
        <end position="615"/>
    </location>
</feature>
<evidence type="ECO:0000256" key="3">
    <source>
        <dbReference type="ARBA" id="ARBA00022833"/>
    </source>
</evidence>
<dbReference type="SUPFAM" id="SSF57845">
    <property type="entry name" value="B-box zinc-binding domain"/>
    <property type="match status" value="1"/>
</dbReference>
<evidence type="ECO:0000256" key="4">
    <source>
        <dbReference type="PROSITE-ProRule" id="PRU00024"/>
    </source>
</evidence>
<feature type="compositionally biased region" description="Acidic residues" evidence="6">
    <location>
        <begin position="95"/>
        <end position="104"/>
    </location>
</feature>